<keyword evidence="12" id="KW-1185">Reference proteome</keyword>
<comment type="subcellular location">
    <subcellularLocation>
        <location evidence="2">Secreted</location>
    </subcellularLocation>
</comment>
<keyword evidence="5" id="KW-0479">Metal-binding</keyword>
<dbReference type="Proteomes" id="UP000695562">
    <property type="component" value="Unassembled WGS sequence"/>
</dbReference>
<evidence type="ECO:0000313" key="12">
    <source>
        <dbReference type="Proteomes" id="UP000695562"/>
    </source>
</evidence>
<dbReference type="OrthoDB" id="19788at2759"/>
<keyword evidence="8" id="KW-0482">Metalloprotease</keyword>
<organism evidence="11 12">
    <name type="scientific">Polysphondylium violaceum</name>
    <dbReference type="NCBI Taxonomy" id="133409"/>
    <lineage>
        <taxon>Eukaryota</taxon>
        <taxon>Amoebozoa</taxon>
        <taxon>Evosea</taxon>
        <taxon>Eumycetozoa</taxon>
        <taxon>Dictyostelia</taxon>
        <taxon>Dictyosteliales</taxon>
        <taxon>Dictyosteliaceae</taxon>
        <taxon>Polysphondylium</taxon>
    </lineage>
</organism>
<keyword evidence="9" id="KW-0732">Signal</keyword>
<accession>A0A8J4UX54</accession>
<dbReference type="PANTHER" id="PTHR39540:SF1">
    <property type="entry name" value="DICTOMALLEIN-1-RELATED"/>
    <property type="match status" value="1"/>
</dbReference>
<comment type="cofactor">
    <cofactor evidence="1">
        <name>Zn(2+)</name>
        <dbReference type="ChEBI" id="CHEBI:29105"/>
    </cofactor>
</comment>
<evidence type="ECO:0000256" key="5">
    <source>
        <dbReference type="ARBA" id="ARBA00022723"/>
    </source>
</evidence>
<evidence type="ECO:0000256" key="6">
    <source>
        <dbReference type="ARBA" id="ARBA00022801"/>
    </source>
</evidence>
<evidence type="ECO:0000256" key="4">
    <source>
        <dbReference type="ARBA" id="ARBA00022670"/>
    </source>
</evidence>
<evidence type="ECO:0000256" key="8">
    <source>
        <dbReference type="ARBA" id="ARBA00023049"/>
    </source>
</evidence>
<evidence type="ECO:0000256" key="7">
    <source>
        <dbReference type="ARBA" id="ARBA00022833"/>
    </source>
</evidence>
<gene>
    <name evidence="11" type="ORF">CYY_008196</name>
</gene>
<name>A0A8J4UX54_9MYCE</name>
<dbReference type="GO" id="GO:0046872">
    <property type="term" value="F:metal ion binding"/>
    <property type="evidence" value="ECO:0007669"/>
    <property type="project" value="UniProtKB-KW"/>
</dbReference>
<feature type="domain" description="Peptidase M66" evidence="10">
    <location>
        <begin position="237"/>
        <end position="354"/>
    </location>
</feature>
<feature type="chain" id="PRO_5035269988" description="Peptidase M66 domain-containing protein" evidence="9">
    <location>
        <begin position="19"/>
        <end position="581"/>
    </location>
</feature>
<evidence type="ECO:0000256" key="3">
    <source>
        <dbReference type="ARBA" id="ARBA00022525"/>
    </source>
</evidence>
<keyword evidence="4" id="KW-0645">Protease</keyword>
<protein>
    <recommendedName>
        <fullName evidence="10">Peptidase M66 domain-containing protein</fullName>
    </recommendedName>
</protein>
<feature type="signal peptide" evidence="9">
    <location>
        <begin position="1"/>
        <end position="18"/>
    </location>
</feature>
<dbReference type="GO" id="GO:0006508">
    <property type="term" value="P:proteolysis"/>
    <property type="evidence" value="ECO:0007669"/>
    <property type="project" value="UniProtKB-KW"/>
</dbReference>
<evidence type="ECO:0000313" key="11">
    <source>
        <dbReference type="EMBL" id="KAF2070485.1"/>
    </source>
</evidence>
<comment type="caution">
    <text evidence="11">The sequence shown here is derived from an EMBL/GenBank/DDBJ whole genome shotgun (WGS) entry which is preliminary data.</text>
</comment>
<evidence type="ECO:0000256" key="9">
    <source>
        <dbReference type="SAM" id="SignalP"/>
    </source>
</evidence>
<dbReference type="Pfam" id="PF10462">
    <property type="entry name" value="Peptidase_M66"/>
    <property type="match status" value="2"/>
</dbReference>
<dbReference type="AlphaFoldDB" id="A0A8J4UX54"/>
<dbReference type="InterPro" id="IPR019503">
    <property type="entry name" value="Peptidase_M66_dom"/>
</dbReference>
<dbReference type="GO" id="GO:0004222">
    <property type="term" value="F:metalloendopeptidase activity"/>
    <property type="evidence" value="ECO:0007669"/>
    <property type="project" value="InterPro"/>
</dbReference>
<evidence type="ECO:0000256" key="2">
    <source>
        <dbReference type="ARBA" id="ARBA00004613"/>
    </source>
</evidence>
<reference evidence="11" key="1">
    <citation type="submission" date="2020-01" db="EMBL/GenBank/DDBJ databases">
        <title>Development of genomics and gene disruption for Polysphondylium violaceum indicates a role for the polyketide synthase stlB in stalk morphogenesis.</title>
        <authorList>
            <person name="Narita B."/>
            <person name="Kawabe Y."/>
            <person name="Kin K."/>
            <person name="Saito T."/>
            <person name="Gibbs R."/>
            <person name="Kuspa A."/>
            <person name="Muzny D."/>
            <person name="Queller D."/>
            <person name="Richards S."/>
            <person name="Strassman J."/>
            <person name="Sucgang R."/>
            <person name="Worley K."/>
            <person name="Schaap P."/>
        </authorList>
    </citation>
    <scope>NUCLEOTIDE SEQUENCE</scope>
    <source>
        <strain evidence="11">QSvi11</strain>
    </source>
</reference>
<keyword evidence="6" id="KW-0378">Hydrolase</keyword>
<dbReference type="PANTHER" id="PTHR39540">
    <property type="match status" value="1"/>
</dbReference>
<keyword evidence="3" id="KW-0964">Secreted</keyword>
<keyword evidence="7" id="KW-0862">Zinc</keyword>
<dbReference type="EMBL" id="AJWJ01000485">
    <property type="protein sequence ID" value="KAF2070485.1"/>
    <property type="molecule type" value="Genomic_DNA"/>
</dbReference>
<dbReference type="InterPro" id="IPR051256">
    <property type="entry name" value="Dictomallein"/>
</dbReference>
<evidence type="ECO:0000259" key="10">
    <source>
        <dbReference type="PROSITE" id="PS51694"/>
    </source>
</evidence>
<proteinExistence type="predicted"/>
<dbReference type="GO" id="GO:0005576">
    <property type="term" value="C:extracellular region"/>
    <property type="evidence" value="ECO:0007669"/>
    <property type="project" value="UniProtKB-SubCell"/>
</dbReference>
<dbReference type="PROSITE" id="PS51694">
    <property type="entry name" value="PEPTIDASE_M66"/>
    <property type="match status" value="1"/>
</dbReference>
<evidence type="ECO:0000256" key="1">
    <source>
        <dbReference type="ARBA" id="ARBA00001947"/>
    </source>
</evidence>
<sequence>MYKYILLVLLVSLSFTLGKKLELKKLEAAQTNIIPAETGLSWTVENQTLHLVGKRETLLIIEFGLVNLTNAKVHGMDGNKSLGSLALLDPSQLPKTESNGTKYSLTAYSVLLPANWLVINAQVYFTADTFEPSDNKTLLVGCDSELDMYNLPFYLFGANESTIPFSKVSTISDDVRDELYNKWPISTLKFSNHAAKKIMWSTLVLSPNNTAPALIARSNNDQRSGYEIMGKQEPAYGGLGGGNVGTGDPEYSGIYFHETGHSMRSLSYEKGSLKGSTLGYDKTHKEFLSVLVPTESSVYKNCASYRVLDANGKCFKQSAMQGGAGDQSKGYFFTMYADFECGKVQRYFEGITKIENGQHVYDGGKIFKNSSMPSGYSRWDTIDKKYVEVKAITQQNGLNGFNNNLPIKRDIMVYTMIATVSLGNTTSATQLYPPLYYKGNMIEYYDPTNVTKLKEITPNTSKYPWACHASGCDWTIRAIYNDNSVDHYLLQRGLRSWFKPMGDISRDFFNPLKSSSLQTFVHNIPASKGVPSRYQILYTPLGFNGLPSNPTVMLDYSCSGQGESISCSPFSSQKTTKTKII</sequence>